<dbReference type="InterPro" id="IPR023214">
    <property type="entry name" value="HAD_sf"/>
</dbReference>
<dbReference type="PATRIC" id="fig|158500.4.peg.66"/>
<comment type="caution">
    <text evidence="1">The sequence shown here is derived from an EMBL/GenBank/DDBJ whole genome shotgun (WGS) entry which is preliminary data.</text>
</comment>
<accession>A0A031K5Q2</accession>
<gene>
    <name evidence="1" type="ORF">BV97_00064</name>
</gene>
<evidence type="ECO:0000313" key="1">
    <source>
        <dbReference type="EMBL" id="EZP84313.1"/>
    </source>
</evidence>
<name>A0A031K5Q2_9SPHN</name>
<dbReference type="PIRSF" id="PIRSF030802">
    <property type="entry name" value="UCP030802"/>
    <property type="match status" value="1"/>
</dbReference>
<proteinExistence type="predicted"/>
<dbReference type="InterPro" id="IPR024197">
    <property type="entry name" value="TPP-like"/>
</dbReference>
<protein>
    <recommendedName>
        <fullName evidence="3">Sucrose-6-phosphate hydrolase</fullName>
    </recommendedName>
</protein>
<dbReference type="RefSeq" id="WP_036522417.1">
    <property type="nucleotide sequence ID" value="NZ_JFYZ01000001.1"/>
</dbReference>
<evidence type="ECO:0008006" key="3">
    <source>
        <dbReference type="Google" id="ProtNLM"/>
    </source>
</evidence>
<dbReference type="EMBL" id="JFYZ01000001">
    <property type="protein sequence ID" value="EZP84313.1"/>
    <property type="molecule type" value="Genomic_DNA"/>
</dbReference>
<dbReference type="InterPro" id="IPR036412">
    <property type="entry name" value="HAD-like_sf"/>
</dbReference>
<reference evidence="1 2" key="1">
    <citation type="submission" date="2014-03" db="EMBL/GenBank/DDBJ databases">
        <title>Whole genome sequence of Novosphingobium resinovorum KF1.</title>
        <authorList>
            <person name="Gan H.M."/>
            <person name="Gan H.Y."/>
            <person name="Chew T.H."/>
            <person name="Savka M.A."/>
        </authorList>
    </citation>
    <scope>NUCLEOTIDE SEQUENCE [LARGE SCALE GENOMIC DNA]</scope>
    <source>
        <strain evidence="1 2">KF1</strain>
    </source>
</reference>
<dbReference type="Proteomes" id="UP000024329">
    <property type="component" value="Unassembled WGS sequence"/>
</dbReference>
<evidence type="ECO:0000313" key="2">
    <source>
        <dbReference type="Proteomes" id="UP000024329"/>
    </source>
</evidence>
<dbReference type="SUPFAM" id="SSF56784">
    <property type="entry name" value="HAD-like"/>
    <property type="match status" value="1"/>
</dbReference>
<dbReference type="eggNOG" id="COG0561">
    <property type="taxonomic scope" value="Bacteria"/>
</dbReference>
<organism evidence="1 2">
    <name type="scientific">Novosphingobium resinovorum</name>
    <dbReference type="NCBI Taxonomy" id="158500"/>
    <lineage>
        <taxon>Bacteria</taxon>
        <taxon>Pseudomonadati</taxon>
        <taxon>Pseudomonadota</taxon>
        <taxon>Alphaproteobacteria</taxon>
        <taxon>Sphingomonadales</taxon>
        <taxon>Sphingomonadaceae</taxon>
        <taxon>Novosphingobium</taxon>
    </lineage>
</organism>
<dbReference type="Gene3D" id="3.40.50.1000">
    <property type="entry name" value="HAD superfamily/HAD-like"/>
    <property type="match status" value="1"/>
</dbReference>
<sequence>MSQPIALVDLDDTLFQTVGKCPGGTGEGLRLMSRLVDGSPSGYATQTQQNLLSWLRMGKVIPVTARSRDVLARVDIEQAPAICSNGGCIIAPGGAIDRAWHDHLVTQAQTTDPIADVYGVLTADLDKTDYRHWIVDENDLPLFIVVKTNGADHGVLADLSAASADRLPAGWRIHRNGNNLAYLPQWLNKRHAAGYLIEKLRVDEPASPIIGVGDSLSDVGFLDLCDYAMTPTQSQLWRTVTAGNDWIN</sequence>
<dbReference type="AlphaFoldDB" id="A0A031K5Q2"/>